<reference evidence="2" key="1">
    <citation type="submission" date="2019-04" db="EMBL/GenBank/DDBJ databases">
        <title>Friends and foes A comparative genomics studyof 23 Aspergillus species from section Flavi.</title>
        <authorList>
            <consortium name="DOE Joint Genome Institute"/>
            <person name="Kjaerbolling I."/>
            <person name="Vesth T."/>
            <person name="Frisvad J.C."/>
            <person name="Nybo J.L."/>
            <person name="Theobald S."/>
            <person name="Kildgaard S."/>
            <person name="Isbrandt T."/>
            <person name="Kuo A."/>
            <person name="Sato A."/>
            <person name="Lyhne E.K."/>
            <person name="Kogle M.E."/>
            <person name="Wiebenga A."/>
            <person name="Kun R.S."/>
            <person name="Lubbers R.J."/>
            <person name="Makela M.R."/>
            <person name="Barry K."/>
            <person name="Chovatia M."/>
            <person name="Clum A."/>
            <person name="Daum C."/>
            <person name="Haridas S."/>
            <person name="He G."/>
            <person name="LaButti K."/>
            <person name="Lipzen A."/>
            <person name="Mondo S."/>
            <person name="Riley R."/>
            <person name="Salamov A."/>
            <person name="Simmons B.A."/>
            <person name="Magnuson J.K."/>
            <person name="Henrissat B."/>
            <person name="Mortensen U.H."/>
            <person name="Larsen T.O."/>
            <person name="Devries R.P."/>
            <person name="Grigoriev I.V."/>
            <person name="Machida M."/>
            <person name="Baker S.E."/>
            <person name="Andersen M.R."/>
        </authorList>
    </citation>
    <scope>NUCLEOTIDE SEQUENCE [LARGE SCALE GENOMIC DNA]</scope>
    <source>
        <strain evidence="2">CBS 130015</strain>
    </source>
</reference>
<proteinExistence type="predicted"/>
<dbReference type="EMBL" id="ML738305">
    <property type="protein sequence ID" value="KAE8316642.1"/>
    <property type="molecule type" value="Genomic_DNA"/>
</dbReference>
<sequence>MPASIWSFLGWRDEPSQSPPPVTVTVTGVRIPADGTPAHLLPLNTISDSTGTDSFLIHVPDLRAHWNVGKSWDFRDLHRLDFQLDSYIERSHHLRLKHDLQQVLQSTRRLKPQQLLHLRQRHLLHQQFHVLQQQHSSCAGAYYVFFSFAVDDLPENLSVPAWISHISNGDQRHYRGDVFLVKMAPCEYGEDGCAIYEDIDPLFLDVLAEGPLPGASISKSPFYNTM</sequence>
<accession>A0A5N6W7N1</accession>
<keyword evidence="2" id="KW-1185">Reference proteome</keyword>
<dbReference type="AlphaFoldDB" id="A0A5N6W7N1"/>
<evidence type="ECO:0000313" key="2">
    <source>
        <dbReference type="Proteomes" id="UP000325433"/>
    </source>
</evidence>
<dbReference type="Proteomes" id="UP000325433">
    <property type="component" value="Unassembled WGS sequence"/>
</dbReference>
<organism evidence="1 2">
    <name type="scientific">Aspergillus transmontanensis</name>
    <dbReference type="NCBI Taxonomy" id="1034304"/>
    <lineage>
        <taxon>Eukaryota</taxon>
        <taxon>Fungi</taxon>
        <taxon>Dikarya</taxon>
        <taxon>Ascomycota</taxon>
        <taxon>Pezizomycotina</taxon>
        <taxon>Eurotiomycetes</taxon>
        <taxon>Eurotiomycetidae</taxon>
        <taxon>Eurotiales</taxon>
        <taxon>Aspergillaceae</taxon>
        <taxon>Aspergillus</taxon>
        <taxon>Aspergillus subgen. Circumdati</taxon>
    </lineage>
</organism>
<evidence type="ECO:0000313" key="1">
    <source>
        <dbReference type="EMBL" id="KAE8316642.1"/>
    </source>
</evidence>
<name>A0A5N6W7N1_9EURO</name>
<gene>
    <name evidence="1" type="ORF">BDV41DRAFT_527741</name>
</gene>
<protein>
    <submittedName>
        <fullName evidence="1">Uncharacterized protein</fullName>
    </submittedName>
</protein>